<dbReference type="EMBL" id="DXES01000124">
    <property type="protein sequence ID" value="HIX65721.1"/>
    <property type="molecule type" value="Genomic_DNA"/>
</dbReference>
<organism evidence="3 4">
    <name type="scientific">Candidatus Anaerotruncus excrementipullorum</name>
    <dbReference type="NCBI Taxonomy" id="2838465"/>
    <lineage>
        <taxon>Bacteria</taxon>
        <taxon>Bacillati</taxon>
        <taxon>Bacillota</taxon>
        <taxon>Clostridia</taxon>
        <taxon>Eubacteriales</taxon>
        <taxon>Oscillospiraceae</taxon>
        <taxon>Anaerotruncus</taxon>
    </lineage>
</organism>
<gene>
    <name evidence="3" type="ORF">H9736_05670</name>
</gene>
<name>A0A9D1WRH3_9FIRM</name>
<evidence type="ECO:0000313" key="3">
    <source>
        <dbReference type="EMBL" id="HIX65721.1"/>
    </source>
</evidence>
<accession>A0A9D1WRH3</accession>
<evidence type="ECO:0000259" key="1">
    <source>
        <dbReference type="Pfam" id="PF14620"/>
    </source>
</evidence>
<feature type="domain" description="Sporulation protein YpeB N-terminal" evidence="2">
    <location>
        <begin position="36"/>
        <end position="166"/>
    </location>
</feature>
<dbReference type="GO" id="GO:0009847">
    <property type="term" value="P:spore germination"/>
    <property type="evidence" value="ECO:0007669"/>
    <property type="project" value="InterPro"/>
</dbReference>
<dbReference type="Pfam" id="PF20769">
    <property type="entry name" value="YPEB_N"/>
    <property type="match status" value="1"/>
</dbReference>
<reference evidence="3" key="2">
    <citation type="submission" date="2021-04" db="EMBL/GenBank/DDBJ databases">
        <authorList>
            <person name="Gilroy R."/>
        </authorList>
    </citation>
    <scope>NUCLEOTIDE SEQUENCE</scope>
    <source>
        <strain evidence="3">CHK188-5543</strain>
    </source>
</reference>
<proteinExistence type="predicted"/>
<sequence>MGGSLSRRAAVRIISFSLAAVLVAAGVALWQRGRAEDYRRRLQAGYLRSLGELSSYLVNLSEDLEKGRYLGTPARIAQVSAQLWRESGGAKTALASLPMGELRLDTVYRFLSQVGDYAMALSKKVTAGEPLSAQEVENMDALRHYAAQLQQDVDGILLAVQAGELDLAASPQGQAAAPLQAQWEDTEQAMTGYPTLIYDGPFSDHLLNQYPIFTRGLEQVTPEAALAVAAQACGLSPSQLQRQDDEHSHMPCYVFSAGQRTAAVTQAGGLLAYLLDGRQVEAQRLSRQGAFQRAQAFLTEQGLTGMEATYYEVVEGVCIINYAATQEGVRLYPDLIKVGIALDDGSVAFYDARGYLNNHRQRQLDPPALTPQQAAASVSPLLSIQSSRLVVIPTDGQNECFCYEFLASGDGGQQLLVYVNAATGAEENLLLLIQTPNGTLTK</sequence>
<dbReference type="Proteomes" id="UP000886800">
    <property type="component" value="Unassembled WGS sequence"/>
</dbReference>
<dbReference type="InterPro" id="IPR048402">
    <property type="entry name" value="YpeB_N"/>
</dbReference>
<dbReference type="Pfam" id="PF14620">
    <property type="entry name" value="YPEB_PepSY1-2"/>
    <property type="match status" value="1"/>
</dbReference>
<comment type="caution">
    <text evidence="3">The sequence shown here is derived from an EMBL/GenBank/DDBJ whole genome shotgun (WGS) entry which is preliminary data.</text>
</comment>
<evidence type="ECO:0000259" key="2">
    <source>
        <dbReference type="Pfam" id="PF20769"/>
    </source>
</evidence>
<feature type="domain" description="Sporulation protein YpeB PepSY1 and PepSY2" evidence="1">
    <location>
        <begin position="180"/>
        <end position="364"/>
    </location>
</feature>
<evidence type="ECO:0000313" key="4">
    <source>
        <dbReference type="Proteomes" id="UP000886800"/>
    </source>
</evidence>
<reference evidence="3" key="1">
    <citation type="journal article" date="2021" name="PeerJ">
        <title>Extensive microbial diversity within the chicken gut microbiome revealed by metagenomics and culture.</title>
        <authorList>
            <person name="Gilroy R."/>
            <person name="Ravi A."/>
            <person name="Getino M."/>
            <person name="Pursley I."/>
            <person name="Horton D.L."/>
            <person name="Alikhan N.F."/>
            <person name="Baker D."/>
            <person name="Gharbi K."/>
            <person name="Hall N."/>
            <person name="Watson M."/>
            <person name="Adriaenssens E.M."/>
            <person name="Foster-Nyarko E."/>
            <person name="Jarju S."/>
            <person name="Secka A."/>
            <person name="Antonio M."/>
            <person name="Oren A."/>
            <person name="Chaudhuri R.R."/>
            <person name="La Ragione R."/>
            <person name="Hildebrand F."/>
            <person name="Pallen M.J."/>
        </authorList>
    </citation>
    <scope>NUCLEOTIDE SEQUENCE</scope>
    <source>
        <strain evidence="3">CHK188-5543</strain>
    </source>
</reference>
<protein>
    <submittedName>
        <fullName evidence="3">Germination protein YpeB</fullName>
    </submittedName>
</protein>
<dbReference type="InterPro" id="IPR014239">
    <property type="entry name" value="YpeB_PepSY1-2"/>
</dbReference>
<dbReference type="AlphaFoldDB" id="A0A9D1WRH3"/>